<evidence type="ECO:0000313" key="16">
    <source>
        <dbReference type="Proteomes" id="UP000604046"/>
    </source>
</evidence>
<evidence type="ECO:0000256" key="11">
    <source>
        <dbReference type="RuleBase" id="RU000394"/>
    </source>
</evidence>
<dbReference type="GO" id="GO:0007018">
    <property type="term" value="P:microtubule-based movement"/>
    <property type="evidence" value="ECO:0007669"/>
    <property type="project" value="InterPro"/>
</dbReference>
<keyword evidence="3 11" id="KW-0493">Microtubule</keyword>
<dbReference type="AlphaFoldDB" id="A0A812Q6K2"/>
<dbReference type="Proteomes" id="UP000604046">
    <property type="component" value="Unassembled WGS sequence"/>
</dbReference>
<sequence length="706" mass="77541">MLPVAEEETNVRVAARVRPLLPRDVAQNYCSCVSAQPGTNQLVVGTKRAFTFDLVFETDASQSAVYDGCVSSLLDGCMQGYNATVFAYGQTGSGKTYTMGTGQWVSEGSTEEGIVPKVLRNSFRHIEANSSTIDFKVSCCYLEIYNEDIRDLLQPGGQRGPIAIREDAAGGIKVSGIHAETCTSAEEMLSCLSDGSVQRTTGATLMNEHSSRSHSIFTLILEQRRRIGGGDAWSEDDYVTAKFHLVDLAGSERAKRTGAVGSRFKESIAINSGLLALGNVISALGDPAKRGIHVPYRESKLTRLLQDSLGGNSRTVMIACVSCADIDSEETLNTLKYAHRARNIKNKPVVNHDPRTAQLAAMQDEIVALREQLQRANEGSSLAVAGPGPAQEEMMELNHKLEASETRSAELAELLAATETEREAFRRYLVDMYCAVCHHLPAIWQVSTREAPAVPARRALTAVCQVLQAAQRLLNSEAEPPADALDTSPDTMPVDASQLPSPPCHLIQEQPPELTSGEPANGMPSLSTTAPQLGEPYKLPSLAEMRKDSTTLIRRYLDEMKRMETELALYRRRTRQLQEDLKEARDDLQKDEEIFEEKMREMKELTDRNAFLEQEIQRQRKPLSLDSRTSSKEGPNFFAIQLSDFEDGPAMSSTAPPAPLPPDDGSETDSSRPCDVQAGCMQRGLPCNLCRSRGCSQRHVTTGRRQ</sequence>
<feature type="region of interest" description="Disordered" evidence="13">
    <location>
        <begin position="647"/>
        <end position="674"/>
    </location>
</feature>
<dbReference type="EMBL" id="CAJNDS010002191">
    <property type="protein sequence ID" value="CAE7366356.1"/>
    <property type="molecule type" value="Genomic_DNA"/>
</dbReference>
<dbReference type="InterPro" id="IPR036961">
    <property type="entry name" value="Kinesin_motor_dom_sf"/>
</dbReference>
<comment type="subcellular location">
    <subcellularLocation>
        <location evidence="1">Cytoplasm</location>
        <location evidence="1">Cytoskeleton</location>
    </subcellularLocation>
</comment>
<evidence type="ECO:0000256" key="6">
    <source>
        <dbReference type="ARBA" id="ARBA00023054"/>
    </source>
</evidence>
<evidence type="ECO:0000256" key="4">
    <source>
        <dbReference type="ARBA" id="ARBA00022741"/>
    </source>
</evidence>
<evidence type="ECO:0000256" key="3">
    <source>
        <dbReference type="ARBA" id="ARBA00022701"/>
    </source>
</evidence>
<dbReference type="PANTHER" id="PTHR47969">
    <property type="entry name" value="CHROMOSOME-ASSOCIATED KINESIN KIF4A-RELATED"/>
    <property type="match status" value="1"/>
</dbReference>
<dbReference type="Gene3D" id="3.40.850.10">
    <property type="entry name" value="Kinesin motor domain"/>
    <property type="match status" value="1"/>
</dbReference>
<dbReference type="InterPro" id="IPR019821">
    <property type="entry name" value="Kinesin_motor_CS"/>
</dbReference>
<reference evidence="15" key="1">
    <citation type="submission" date="2021-02" db="EMBL/GenBank/DDBJ databases">
        <authorList>
            <person name="Dougan E. K."/>
            <person name="Rhodes N."/>
            <person name="Thang M."/>
            <person name="Chan C."/>
        </authorList>
    </citation>
    <scope>NUCLEOTIDE SEQUENCE</scope>
</reference>
<dbReference type="GO" id="GO:0008017">
    <property type="term" value="F:microtubule binding"/>
    <property type="evidence" value="ECO:0007669"/>
    <property type="project" value="InterPro"/>
</dbReference>
<dbReference type="CDD" id="cd01372">
    <property type="entry name" value="KISc_KIF4"/>
    <property type="match status" value="1"/>
</dbReference>
<gene>
    <name evidence="15" type="primary">KIN4A</name>
    <name evidence="15" type="ORF">SNAT2548_LOCUS19897</name>
</gene>
<dbReference type="InterPro" id="IPR001752">
    <property type="entry name" value="Kinesin_motor_dom"/>
</dbReference>
<evidence type="ECO:0000256" key="12">
    <source>
        <dbReference type="SAM" id="Coils"/>
    </source>
</evidence>
<evidence type="ECO:0000256" key="10">
    <source>
        <dbReference type="PROSITE-ProRule" id="PRU00283"/>
    </source>
</evidence>
<proteinExistence type="inferred from homology"/>
<feature type="coiled-coil region" evidence="12">
    <location>
        <begin position="359"/>
        <end position="421"/>
    </location>
</feature>
<feature type="region of interest" description="Disordered" evidence="13">
    <location>
        <begin position="477"/>
        <end position="533"/>
    </location>
</feature>
<dbReference type="SMART" id="SM00129">
    <property type="entry name" value="KISc"/>
    <property type="match status" value="1"/>
</dbReference>
<comment type="caution">
    <text evidence="15">The sequence shown here is derived from an EMBL/GenBank/DDBJ whole genome shotgun (WGS) entry which is preliminary data.</text>
</comment>
<feature type="domain" description="Kinesin motor" evidence="14">
    <location>
        <begin position="10"/>
        <end position="344"/>
    </location>
</feature>
<keyword evidence="6 12" id="KW-0175">Coiled coil</keyword>
<evidence type="ECO:0000256" key="13">
    <source>
        <dbReference type="SAM" id="MobiDB-lite"/>
    </source>
</evidence>
<evidence type="ECO:0000259" key="14">
    <source>
        <dbReference type="PROSITE" id="PS50067"/>
    </source>
</evidence>
<feature type="binding site" evidence="10">
    <location>
        <begin position="89"/>
        <end position="96"/>
    </location>
    <ligand>
        <name>ATP</name>
        <dbReference type="ChEBI" id="CHEBI:30616"/>
    </ligand>
</feature>
<evidence type="ECO:0000256" key="2">
    <source>
        <dbReference type="ARBA" id="ARBA00022490"/>
    </source>
</evidence>
<dbReference type="GO" id="GO:0051231">
    <property type="term" value="P:spindle elongation"/>
    <property type="evidence" value="ECO:0007669"/>
    <property type="project" value="TreeGrafter"/>
</dbReference>
<accession>A0A812Q6K2</accession>
<dbReference type="PROSITE" id="PS50067">
    <property type="entry name" value="KINESIN_MOTOR_2"/>
    <property type="match status" value="1"/>
</dbReference>
<dbReference type="InterPro" id="IPR027417">
    <property type="entry name" value="P-loop_NTPase"/>
</dbReference>
<comment type="similarity">
    <text evidence="9">Belongs to the TRAFAC class myosin-kinesin ATPase superfamily. Kinesin family. KIN-5/BimC subfamily.</text>
</comment>
<dbReference type="GO" id="GO:0003777">
    <property type="term" value="F:microtubule motor activity"/>
    <property type="evidence" value="ECO:0007669"/>
    <property type="project" value="InterPro"/>
</dbReference>
<dbReference type="PANTHER" id="PTHR47969:SF15">
    <property type="entry name" value="CHROMOSOME-ASSOCIATED KINESIN KIF4A-RELATED"/>
    <property type="match status" value="1"/>
</dbReference>
<dbReference type="PROSITE" id="PS00411">
    <property type="entry name" value="KINESIN_MOTOR_1"/>
    <property type="match status" value="1"/>
</dbReference>
<dbReference type="GO" id="GO:0007052">
    <property type="term" value="P:mitotic spindle organization"/>
    <property type="evidence" value="ECO:0007669"/>
    <property type="project" value="TreeGrafter"/>
</dbReference>
<evidence type="ECO:0000313" key="15">
    <source>
        <dbReference type="EMBL" id="CAE7366356.1"/>
    </source>
</evidence>
<dbReference type="PRINTS" id="PR00380">
    <property type="entry name" value="KINESINHEAVY"/>
</dbReference>
<organism evidence="15 16">
    <name type="scientific">Symbiodinium natans</name>
    <dbReference type="NCBI Taxonomy" id="878477"/>
    <lineage>
        <taxon>Eukaryota</taxon>
        <taxon>Sar</taxon>
        <taxon>Alveolata</taxon>
        <taxon>Dinophyceae</taxon>
        <taxon>Suessiales</taxon>
        <taxon>Symbiodiniaceae</taxon>
        <taxon>Symbiodinium</taxon>
    </lineage>
</organism>
<dbReference type="OrthoDB" id="3176171at2759"/>
<evidence type="ECO:0000256" key="7">
    <source>
        <dbReference type="ARBA" id="ARBA00023175"/>
    </source>
</evidence>
<evidence type="ECO:0000256" key="8">
    <source>
        <dbReference type="ARBA" id="ARBA00023212"/>
    </source>
</evidence>
<dbReference type="Pfam" id="PF00225">
    <property type="entry name" value="Kinesin"/>
    <property type="match status" value="1"/>
</dbReference>
<evidence type="ECO:0000256" key="1">
    <source>
        <dbReference type="ARBA" id="ARBA00004245"/>
    </source>
</evidence>
<evidence type="ECO:0000256" key="9">
    <source>
        <dbReference type="ARBA" id="ARBA00034704"/>
    </source>
</evidence>
<dbReference type="GO" id="GO:0005875">
    <property type="term" value="C:microtubule associated complex"/>
    <property type="evidence" value="ECO:0007669"/>
    <property type="project" value="TreeGrafter"/>
</dbReference>
<dbReference type="InterPro" id="IPR027640">
    <property type="entry name" value="Kinesin-like_fam"/>
</dbReference>
<protein>
    <recommendedName>
        <fullName evidence="11">Kinesin-like protein</fullName>
    </recommendedName>
</protein>
<evidence type="ECO:0000256" key="5">
    <source>
        <dbReference type="ARBA" id="ARBA00022840"/>
    </source>
</evidence>
<dbReference type="SUPFAM" id="SSF52540">
    <property type="entry name" value="P-loop containing nucleoside triphosphate hydrolases"/>
    <property type="match status" value="1"/>
</dbReference>
<name>A0A812Q6K2_9DINO</name>
<keyword evidence="16" id="KW-1185">Reference proteome</keyword>
<keyword evidence="7 10" id="KW-0505">Motor protein</keyword>
<dbReference type="GO" id="GO:0005524">
    <property type="term" value="F:ATP binding"/>
    <property type="evidence" value="ECO:0007669"/>
    <property type="project" value="UniProtKB-UniRule"/>
</dbReference>
<keyword evidence="8" id="KW-0206">Cytoskeleton</keyword>
<feature type="coiled-coil region" evidence="12">
    <location>
        <begin position="553"/>
        <end position="615"/>
    </location>
</feature>
<keyword evidence="4 10" id="KW-0547">Nucleotide-binding</keyword>
<dbReference type="FunFam" id="3.40.850.10:FF:000019">
    <property type="entry name" value="Kinesin-like protein KIN-5D"/>
    <property type="match status" value="1"/>
</dbReference>
<keyword evidence="5 10" id="KW-0067">ATP-binding</keyword>
<keyword evidence="2" id="KW-0963">Cytoplasm</keyword>
<dbReference type="GO" id="GO:0005874">
    <property type="term" value="C:microtubule"/>
    <property type="evidence" value="ECO:0007669"/>
    <property type="project" value="UniProtKB-KW"/>
</dbReference>